<sequence>MITIKKGLDLPIAGAPEQVIYDGPSIKRVATLGEEYVGMRPTMHVKVEDRVKKGQVIFEDKKNPGVKFTAPAAGTVVEINRGAKRVLQSVVIAVDDSEEQITFKSYSSAELAKLERETVQEQLVESGQWTALRTRPYSKVPAVGSAPRSIFVTAMDSNPLSANAELVIKENAQAFTDGLQVLSRLTDGQVHVCKGEGSLPQATAGNVKEHVFGGVHPAGLPGTHIHFIDPIVPGKVVWYINYQDVIAFGKLFTTGEICTDRVVALGGPVVNKPRLLRTRLGASLDELTAGELQDGENRVISGSVLSGNTANGPHAYLGRYHLQVSVLKEGREKEFMGWLAPGSSKFSVTRAYLGHLAKGKLFDLTTTTNGSSRAMVPIGNYERVMPLDILPTLLLRDLLSGDTDSAQNLGCLELDEEDLALCTYVCPGKYDYGQVLRQCLTKIELEG</sequence>
<feature type="domain" description="NqrA second alpha/beta" evidence="11">
    <location>
        <begin position="114"/>
        <end position="257"/>
    </location>
</feature>
<dbReference type="EMBL" id="CP118224">
    <property type="protein sequence ID" value="WMC09757.1"/>
    <property type="molecule type" value="Genomic_DNA"/>
</dbReference>
<comment type="subunit">
    <text evidence="8">Composed of six subunits; NqrA, NqrB, NqrC, NqrD, NqrE and NqrF.</text>
</comment>
<comment type="function">
    <text evidence="8">NQR complex catalyzes the reduction of ubiquinone-1 to ubiquinol by two successive reactions, coupled with the transport of Na(+) ions from the cytoplasm to the periplasm. NqrA to NqrE are probably involved in the second step, the conversion of ubisemiquinone to ubiquinol.</text>
</comment>
<evidence type="ECO:0000313" key="13">
    <source>
        <dbReference type="Proteomes" id="UP001223802"/>
    </source>
</evidence>
<dbReference type="KEGG" id="ope:PU634_11605"/>
<dbReference type="Pfam" id="PF24836">
    <property type="entry name" value="NQRA_2nd"/>
    <property type="match status" value="1"/>
</dbReference>
<dbReference type="AlphaFoldDB" id="A0AA50QB08"/>
<keyword evidence="4 8" id="KW-0915">Sodium</keyword>
<dbReference type="InterPro" id="IPR008703">
    <property type="entry name" value="NqrA"/>
</dbReference>
<evidence type="ECO:0000256" key="1">
    <source>
        <dbReference type="ARBA" id="ARBA00022448"/>
    </source>
</evidence>
<organism evidence="12 13">
    <name type="scientific">Oceanimonas pelagia</name>
    <dbReference type="NCBI Taxonomy" id="3028314"/>
    <lineage>
        <taxon>Bacteria</taxon>
        <taxon>Pseudomonadati</taxon>
        <taxon>Pseudomonadota</taxon>
        <taxon>Gammaproteobacteria</taxon>
        <taxon>Aeromonadales</taxon>
        <taxon>Aeromonadaceae</taxon>
        <taxon>Oceanimonas</taxon>
    </lineage>
</organism>
<accession>A0AA50QB08</accession>
<keyword evidence="7 8" id="KW-0739">Sodium transport</keyword>
<protein>
    <recommendedName>
        <fullName evidence="8">Na(+)-translocating NADH-quinone reductase subunit A</fullName>
        <shortName evidence="8">Na(+)-NQR subunit A</shortName>
        <shortName evidence="8">Na(+)-translocating NQR subunit A</shortName>
        <ecNumber evidence="8">7.2.1.1</ecNumber>
    </recommendedName>
    <alternativeName>
        <fullName evidence="8">NQR complex subunit A</fullName>
    </alternativeName>
    <alternativeName>
        <fullName evidence="8">NQR-1 subunit A</fullName>
    </alternativeName>
</protein>
<proteinExistence type="inferred from homology"/>
<evidence type="ECO:0000256" key="7">
    <source>
        <dbReference type="ARBA" id="ARBA00023201"/>
    </source>
</evidence>
<evidence type="ECO:0000256" key="5">
    <source>
        <dbReference type="ARBA" id="ARBA00023065"/>
    </source>
</evidence>
<evidence type="ECO:0000256" key="3">
    <source>
        <dbReference type="ARBA" id="ARBA00023027"/>
    </source>
</evidence>
<keyword evidence="2 8" id="KW-1278">Translocase</keyword>
<gene>
    <name evidence="8" type="primary">nqrA</name>
    <name evidence="12" type="ORF">PU634_11605</name>
</gene>
<comment type="similarity">
    <text evidence="8">Belongs to the NqrA family.</text>
</comment>
<dbReference type="HAMAP" id="MF_00425">
    <property type="entry name" value="NqrA"/>
    <property type="match status" value="1"/>
</dbReference>
<evidence type="ECO:0000259" key="10">
    <source>
        <dbReference type="Pfam" id="PF11973"/>
    </source>
</evidence>
<dbReference type="InterPro" id="IPR022615">
    <property type="entry name" value="NqrA_C_domain"/>
</dbReference>
<dbReference type="RefSeq" id="WP_306760975.1">
    <property type="nucleotide sequence ID" value="NZ_CP118224.1"/>
</dbReference>
<dbReference type="Pfam" id="PF05896">
    <property type="entry name" value="NQRA_N"/>
    <property type="match status" value="1"/>
</dbReference>
<evidence type="ECO:0000259" key="11">
    <source>
        <dbReference type="Pfam" id="PF24836"/>
    </source>
</evidence>
<dbReference type="EC" id="7.2.1.1" evidence="8"/>
<keyword evidence="13" id="KW-1185">Reference proteome</keyword>
<keyword evidence="6 8" id="KW-0830">Ubiquinone</keyword>
<evidence type="ECO:0000259" key="9">
    <source>
        <dbReference type="Pfam" id="PF05896"/>
    </source>
</evidence>
<dbReference type="GO" id="GO:0016655">
    <property type="term" value="F:oxidoreductase activity, acting on NAD(P)H, quinone or similar compound as acceptor"/>
    <property type="evidence" value="ECO:0007669"/>
    <property type="project" value="UniProtKB-UniRule"/>
</dbReference>
<keyword evidence="1 8" id="KW-0813">Transport</keyword>
<dbReference type="InterPro" id="IPR056147">
    <property type="entry name" value="NQRA_N"/>
</dbReference>
<dbReference type="Proteomes" id="UP001223802">
    <property type="component" value="Chromosome"/>
</dbReference>
<evidence type="ECO:0000256" key="2">
    <source>
        <dbReference type="ARBA" id="ARBA00022967"/>
    </source>
</evidence>
<feature type="domain" description="NqrA N-terminal barrel-sandwich hybrid" evidence="9">
    <location>
        <begin position="2"/>
        <end position="95"/>
    </location>
</feature>
<dbReference type="PANTHER" id="PTHR37839:SF1">
    <property type="entry name" value="NA(+)-TRANSLOCATING NADH-QUINONE REDUCTASE SUBUNIT A"/>
    <property type="match status" value="1"/>
</dbReference>
<reference evidence="12 13" key="1">
    <citation type="submission" date="2023-02" db="EMBL/GenBank/DDBJ databases">
        <title>Complete genome sequence of a novel bacterium Oceanimonas sp. NTOU-MSR1 isolated from marine coast sediment.</title>
        <authorList>
            <person name="Yang H.-T."/>
            <person name="Chen Y.-L."/>
            <person name="Ho Y.-N."/>
        </authorList>
    </citation>
    <scope>NUCLEOTIDE SEQUENCE [LARGE SCALE GENOMIC DNA]</scope>
    <source>
        <strain evidence="12 13">NTOU-MSR1</strain>
    </source>
</reference>
<dbReference type="GO" id="GO:0006814">
    <property type="term" value="P:sodium ion transport"/>
    <property type="evidence" value="ECO:0007669"/>
    <property type="project" value="UniProtKB-UniRule"/>
</dbReference>
<keyword evidence="3 8" id="KW-0520">NAD</keyword>
<dbReference type="Pfam" id="PF11973">
    <property type="entry name" value="NQRA_SLBB"/>
    <property type="match status" value="1"/>
</dbReference>
<comment type="catalytic activity">
    <reaction evidence="8">
        <text>a ubiquinone + n Na(+)(in) + NADH + H(+) = a ubiquinol + n Na(+)(out) + NAD(+)</text>
        <dbReference type="Rhea" id="RHEA:47748"/>
        <dbReference type="Rhea" id="RHEA-COMP:9565"/>
        <dbReference type="Rhea" id="RHEA-COMP:9566"/>
        <dbReference type="ChEBI" id="CHEBI:15378"/>
        <dbReference type="ChEBI" id="CHEBI:16389"/>
        <dbReference type="ChEBI" id="CHEBI:17976"/>
        <dbReference type="ChEBI" id="CHEBI:29101"/>
        <dbReference type="ChEBI" id="CHEBI:57540"/>
        <dbReference type="ChEBI" id="CHEBI:57945"/>
        <dbReference type="EC" id="7.2.1.1"/>
    </reaction>
</comment>
<evidence type="ECO:0000256" key="4">
    <source>
        <dbReference type="ARBA" id="ARBA00023053"/>
    </source>
</evidence>
<name>A0AA50QB08_9GAMM</name>
<dbReference type="NCBIfam" id="TIGR01936">
    <property type="entry name" value="nqrA"/>
    <property type="match status" value="1"/>
</dbReference>
<evidence type="ECO:0000313" key="12">
    <source>
        <dbReference type="EMBL" id="WMC09757.1"/>
    </source>
</evidence>
<feature type="domain" description="Na(+)-translocating NADH-quinone reductase subunit A C-terminal" evidence="10">
    <location>
        <begin position="262"/>
        <end position="310"/>
    </location>
</feature>
<evidence type="ECO:0000256" key="6">
    <source>
        <dbReference type="ARBA" id="ARBA00023075"/>
    </source>
</evidence>
<keyword evidence="5 8" id="KW-0406">Ion transport</keyword>
<evidence type="ECO:0000256" key="8">
    <source>
        <dbReference type="HAMAP-Rule" id="MF_00425"/>
    </source>
</evidence>
<dbReference type="InterPro" id="IPR056148">
    <property type="entry name" value="NQRA_2nd"/>
</dbReference>
<dbReference type="PANTHER" id="PTHR37839">
    <property type="entry name" value="NA(+)-TRANSLOCATING NADH-QUINONE REDUCTASE SUBUNIT A"/>
    <property type="match status" value="1"/>
</dbReference>
<dbReference type="NCBIfam" id="NF003759">
    <property type="entry name" value="PRK05352.1-2"/>
    <property type="match status" value="1"/>
</dbReference>